<dbReference type="InterPro" id="IPR052896">
    <property type="entry name" value="GGT-like_enzyme"/>
</dbReference>
<dbReference type="Proteomes" id="UP001209540">
    <property type="component" value="Unassembled WGS sequence"/>
</dbReference>
<accession>A0AAD5K0F0</accession>
<organism evidence="1 2">
    <name type="scientific">Phascolomyces articulosus</name>
    <dbReference type="NCBI Taxonomy" id="60185"/>
    <lineage>
        <taxon>Eukaryota</taxon>
        <taxon>Fungi</taxon>
        <taxon>Fungi incertae sedis</taxon>
        <taxon>Mucoromycota</taxon>
        <taxon>Mucoromycotina</taxon>
        <taxon>Mucoromycetes</taxon>
        <taxon>Mucorales</taxon>
        <taxon>Lichtheimiaceae</taxon>
        <taxon>Phascolomyces</taxon>
    </lineage>
</organism>
<keyword evidence="2" id="KW-1185">Reference proteome</keyword>
<dbReference type="AlphaFoldDB" id="A0AAD5K0F0"/>
<dbReference type="SUPFAM" id="SSF56235">
    <property type="entry name" value="N-terminal nucleophile aminohydrolases (Ntn hydrolases)"/>
    <property type="match status" value="1"/>
</dbReference>
<reference evidence="1" key="1">
    <citation type="journal article" date="2022" name="IScience">
        <title>Evolution of zygomycete secretomes and the origins of terrestrial fungal ecologies.</title>
        <authorList>
            <person name="Chang Y."/>
            <person name="Wang Y."/>
            <person name="Mondo S."/>
            <person name="Ahrendt S."/>
            <person name="Andreopoulos W."/>
            <person name="Barry K."/>
            <person name="Beard J."/>
            <person name="Benny G.L."/>
            <person name="Blankenship S."/>
            <person name="Bonito G."/>
            <person name="Cuomo C."/>
            <person name="Desiro A."/>
            <person name="Gervers K.A."/>
            <person name="Hundley H."/>
            <person name="Kuo A."/>
            <person name="LaButti K."/>
            <person name="Lang B.F."/>
            <person name="Lipzen A."/>
            <person name="O'Donnell K."/>
            <person name="Pangilinan J."/>
            <person name="Reynolds N."/>
            <person name="Sandor L."/>
            <person name="Smith M.E."/>
            <person name="Tsang A."/>
            <person name="Grigoriev I.V."/>
            <person name="Stajich J.E."/>
            <person name="Spatafora J.W."/>
        </authorList>
    </citation>
    <scope>NUCLEOTIDE SEQUENCE</scope>
    <source>
        <strain evidence="1">RSA 2281</strain>
    </source>
</reference>
<dbReference type="InterPro" id="IPR029055">
    <property type="entry name" value="Ntn_hydrolases_N"/>
</dbReference>
<dbReference type="InterPro" id="IPR043138">
    <property type="entry name" value="GGT_lsub"/>
</dbReference>
<reference evidence="1" key="2">
    <citation type="submission" date="2023-02" db="EMBL/GenBank/DDBJ databases">
        <authorList>
            <consortium name="DOE Joint Genome Institute"/>
            <person name="Mondo S.J."/>
            <person name="Chang Y."/>
            <person name="Wang Y."/>
            <person name="Ahrendt S."/>
            <person name="Andreopoulos W."/>
            <person name="Barry K."/>
            <person name="Beard J."/>
            <person name="Benny G.L."/>
            <person name="Blankenship S."/>
            <person name="Bonito G."/>
            <person name="Cuomo C."/>
            <person name="Desiro A."/>
            <person name="Gervers K.A."/>
            <person name="Hundley H."/>
            <person name="Kuo A."/>
            <person name="LaButti K."/>
            <person name="Lang B.F."/>
            <person name="Lipzen A."/>
            <person name="O'Donnell K."/>
            <person name="Pangilinan J."/>
            <person name="Reynolds N."/>
            <person name="Sandor L."/>
            <person name="Smith M.W."/>
            <person name="Tsang A."/>
            <person name="Grigoriev I.V."/>
            <person name="Stajich J.E."/>
            <person name="Spatafora J.W."/>
        </authorList>
    </citation>
    <scope>NUCLEOTIDE SEQUENCE</scope>
    <source>
        <strain evidence="1">RSA 2281</strain>
    </source>
</reference>
<comment type="caution">
    <text evidence="1">The sequence shown here is derived from an EMBL/GenBank/DDBJ whole genome shotgun (WGS) entry which is preliminary data.</text>
</comment>
<dbReference type="Gene3D" id="3.60.20.40">
    <property type="match status" value="1"/>
</dbReference>
<dbReference type="PANTHER" id="PTHR43881:SF1">
    <property type="entry name" value="GAMMA-GLUTAMYLTRANSPEPTIDASE (AFU_ORTHOLOGUE AFUA_4G13580)"/>
    <property type="match status" value="1"/>
</dbReference>
<dbReference type="InterPro" id="IPR043137">
    <property type="entry name" value="GGT_ssub_C"/>
</dbReference>
<dbReference type="Gene3D" id="1.10.246.130">
    <property type="match status" value="1"/>
</dbReference>
<evidence type="ECO:0000313" key="2">
    <source>
        <dbReference type="Proteomes" id="UP001209540"/>
    </source>
</evidence>
<evidence type="ECO:0000313" key="1">
    <source>
        <dbReference type="EMBL" id="KAI9248256.1"/>
    </source>
</evidence>
<protein>
    <submittedName>
        <fullName evidence="1">Gamma-glutamyltranspeptidase</fullName>
    </submittedName>
</protein>
<gene>
    <name evidence="1" type="ORF">BDA99DRAFT_548916</name>
</gene>
<proteinExistence type="predicted"/>
<sequence length="597" mass="65169">MTMDSTLPFISRRSVIHGIHGMVSSSQPLATQAGVEILRRGGNAADAAVAVAAVLGVTEPGSTGVGGDASCLFYDSNIRRVRGLNGSGRTPAALTVEYLSQKNLFHGPSLSSYSVHSITVPGAVAAWIDTLEHFGSGKLNLETILRPAIDLAENGYPVSLISSSIWKNGEKMLMEVNNQQNNLLIDGVRHPNEGDVIQLLDLAETLKTIARYGKDGFYKGRIADAIIDSIKNRGGLMTHNDLASHESELVDPISFEYHDWTLWEMPPNSQGITALLALGIISELEKDHGLDISKLEHNSAEYLHIIIEVLRLGFADTRYYVTDPQVLPIPTEKLLSKEYFSERAKLIDFKKRNNNIEKGYPDRTSDTVYFSVVDNQGNACSFMGSNCVPFGTHIIPDNCGFPLHCRGRNFVLKDGHPNCIGPNKRPYHTMIPSMITSRTVQGNHDLEACFGVMGSFMQPQGHVQVIMNLMNYLANPQHALDLPRICISPPPLSSINTDNNHPSDGLPANIVGFTNMNNCIVNIEDGIAPTVVQKLEAMGHTCTVIEGYGRSIFGRGQIIRVVKKNNRHHSVGRYVLAAGSDPRGDGQASPLTIFGKL</sequence>
<dbReference type="PANTHER" id="PTHR43881">
    <property type="entry name" value="GAMMA-GLUTAMYLTRANSPEPTIDASE (AFU_ORTHOLOGUE AFUA_4G13580)"/>
    <property type="match status" value="1"/>
</dbReference>
<dbReference type="PRINTS" id="PR01210">
    <property type="entry name" value="GGTRANSPTASE"/>
</dbReference>
<name>A0AAD5K0F0_9FUNG</name>
<dbReference type="Pfam" id="PF01019">
    <property type="entry name" value="G_glu_transpept"/>
    <property type="match status" value="1"/>
</dbReference>
<dbReference type="EMBL" id="JAIXMP010000039">
    <property type="protein sequence ID" value="KAI9248256.1"/>
    <property type="molecule type" value="Genomic_DNA"/>
</dbReference>